<evidence type="ECO:0000259" key="10">
    <source>
        <dbReference type="Pfam" id="PF05093"/>
    </source>
</evidence>
<reference evidence="11" key="1">
    <citation type="submission" date="2021-01" db="EMBL/GenBank/DDBJ databases">
        <authorList>
            <person name="Corre E."/>
            <person name="Pelletier E."/>
            <person name="Niang G."/>
            <person name="Scheremetjew M."/>
            <person name="Finn R."/>
            <person name="Kale V."/>
            <person name="Holt S."/>
            <person name="Cochrane G."/>
            <person name="Meng A."/>
            <person name="Brown T."/>
            <person name="Cohen L."/>
        </authorList>
    </citation>
    <scope>NUCLEOTIDE SEQUENCE</scope>
    <source>
        <strain evidence="11">CCMP 769</strain>
    </source>
</reference>
<dbReference type="GO" id="GO:0009055">
    <property type="term" value="F:electron transfer activity"/>
    <property type="evidence" value="ECO:0007669"/>
    <property type="project" value="UniProtKB-UniRule"/>
</dbReference>
<dbReference type="GO" id="GO:0046872">
    <property type="term" value="F:metal ion binding"/>
    <property type="evidence" value="ECO:0007669"/>
    <property type="project" value="UniProtKB-KW"/>
</dbReference>
<proteinExistence type="inferred from homology"/>
<dbReference type="EMBL" id="HBHW01005911">
    <property type="protein sequence ID" value="CAE0036462.1"/>
    <property type="molecule type" value="Transcribed_RNA"/>
</dbReference>
<evidence type="ECO:0000313" key="14">
    <source>
        <dbReference type="EMBL" id="CAE0036460.1"/>
    </source>
</evidence>
<keyword evidence="5 9" id="KW-0479">Metal-binding</keyword>
<name>A0A7S2ZEG5_9RHOD</name>
<keyword evidence="7 9" id="KW-0411">Iron-sulfur</keyword>
<comment type="domain">
    <text evidence="9">The N-terminal domain has structural similarity with S-adenosyl-L-methionine-dependent methyltransferases, but does not bind S-adenosyl-L-methionine. It is required for correct assembly of the 2 Fe-S clusters.</text>
</comment>
<sequence>MEVKSLGDIAGMGGFDGRDVVVEMVVESEFSVDSLEKVVKSLGSRGVLRIHRVEGDRQKLVDKMTLAGFLGVVDDGVIRARSPALDREVKVSLNSKKVSLSWAAAAEEADVDGNEILDENELLEGEEPLARRDKENRKTQATRKPCANCTCGLKEEFEASQPRKEDHSSSCGKCHLGDAFRCGSCPYLGLPPFEAGEKVTISSNLMASDL</sequence>
<accession>A0A7S2ZEG5</accession>
<dbReference type="HAMAP" id="MF_03115">
    <property type="entry name" value="Anamorsin"/>
    <property type="match status" value="1"/>
</dbReference>
<comment type="subunit">
    <text evidence="9">Monomer.</text>
</comment>
<evidence type="ECO:0000256" key="9">
    <source>
        <dbReference type="HAMAP-Rule" id="MF_03115"/>
    </source>
</evidence>
<dbReference type="EMBL" id="HBHW01005908">
    <property type="protein sequence ID" value="CAE0036459.1"/>
    <property type="molecule type" value="Transcribed_RNA"/>
</dbReference>
<keyword evidence="4 9" id="KW-0963">Cytoplasm</keyword>
<evidence type="ECO:0000256" key="2">
    <source>
        <dbReference type="ARBA" id="ARBA00008169"/>
    </source>
</evidence>
<evidence type="ECO:0000313" key="13">
    <source>
        <dbReference type="EMBL" id="CAE0036459.1"/>
    </source>
</evidence>
<dbReference type="GO" id="GO:0005758">
    <property type="term" value="C:mitochondrial intermembrane space"/>
    <property type="evidence" value="ECO:0007669"/>
    <property type="project" value="UniProtKB-SubCell"/>
</dbReference>
<dbReference type="GO" id="GO:0016226">
    <property type="term" value="P:iron-sulfur cluster assembly"/>
    <property type="evidence" value="ECO:0007669"/>
    <property type="project" value="UniProtKB-UniRule"/>
</dbReference>
<evidence type="ECO:0000256" key="3">
    <source>
        <dbReference type="ARBA" id="ARBA00022485"/>
    </source>
</evidence>
<comment type="function">
    <text evidence="9">Component of the cytosolic iron-sulfur (Fe-S) protein assembly (CIA) machinery. Required for the maturation of extramitochondrial Fe-S proteins. Part of an electron transfer chain functioning in an early step of cytosolic Fe-S biogenesis, facilitating the de novo assembly of a [4Fe-4S] cluster on the cytosolic Fe-S scaffold complex. Electrons are transferred from NADPH via a FAD- and FMN-containing diflavin oxidoreductase. Together with the diflavin oxidoreductase, also required for the assembly of the diferric tyrosyl radical cofactor of ribonucleotide reductase (RNR), probably by providing electrons for reduction during radical cofactor maturation in the catalytic small subunit.</text>
</comment>
<comment type="domain">
    <text evidence="9">The twin Cx2C motifs are involved in the recognition by the mitochondrial MIA40-ERV1 disulfide relay system. The formation of 2 disulfide bonds in the Cx2C motifs through dithiol/disulfide exchange reactions effectively traps the protein in the mitochondrial intermembrane space.</text>
</comment>
<evidence type="ECO:0000313" key="18">
    <source>
        <dbReference type="EMBL" id="CAE0036471.1"/>
    </source>
</evidence>
<evidence type="ECO:0000256" key="8">
    <source>
        <dbReference type="ARBA" id="ARBA00023128"/>
    </source>
</evidence>
<evidence type="ECO:0000256" key="4">
    <source>
        <dbReference type="ARBA" id="ARBA00022490"/>
    </source>
</evidence>
<evidence type="ECO:0000313" key="15">
    <source>
        <dbReference type="EMBL" id="CAE0036461.1"/>
    </source>
</evidence>
<dbReference type="EMBL" id="HBHW01005910">
    <property type="protein sequence ID" value="CAE0036461.1"/>
    <property type="molecule type" value="Transcribed_RNA"/>
</dbReference>
<comment type="caution">
    <text evidence="9">Lacks conserved residue(s) required for the propagation of feature annotation.</text>
</comment>
<evidence type="ECO:0000313" key="12">
    <source>
        <dbReference type="EMBL" id="CAE0036458.1"/>
    </source>
</evidence>
<gene>
    <name evidence="11" type="ORF">RMAR00112_LOCUS4407</name>
    <name evidence="12" type="ORF">RMAR00112_LOCUS4408</name>
    <name evidence="13" type="ORF">RMAR00112_LOCUS4409</name>
    <name evidence="14" type="ORF">RMAR00112_LOCUS4410</name>
    <name evidence="15" type="ORF">RMAR00112_LOCUS4411</name>
    <name evidence="16" type="ORF">RMAR00112_LOCUS4412</name>
    <name evidence="17" type="ORF">RMAR00112_LOCUS4419</name>
    <name evidence="18" type="ORF">RMAR00112_LOCUS4421</name>
</gene>
<comment type="similarity">
    <text evidence="2 9">Belongs to the anamorsin family.</text>
</comment>
<dbReference type="Pfam" id="PF05093">
    <property type="entry name" value="CIAPIN1"/>
    <property type="match status" value="1"/>
</dbReference>
<dbReference type="EMBL" id="HBHW01005909">
    <property type="protein sequence ID" value="CAE0036460.1"/>
    <property type="molecule type" value="Transcribed_RNA"/>
</dbReference>
<feature type="binding site" evidence="9">
    <location>
        <position position="174"/>
    </location>
    <ligand>
        <name>[4Fe-4S] cluster</name>
        <dbReference type="ChEBI" id="CHEBI:49883"/>
    </ligand>
</feature>
<feature type="binding site" evidence="9">
    <location>
        <position position="171"/>
    </location>
    <ligand>
        <name>[4Fe-4S] cluster</name>
        <dbReference type="ChEBI" id="CHEBI:49883"/>
    </ligand>
</feature>
<evidence type="ECO:0000313" key="11">
    <source>
        <dbReference type="EMBL" id="CAE0036457.1"/>
    </source>
</evidence>
<dbReference type="InterPro" id="IPR046408">
    <property type="entry name" value="CIAPIN1"/>
</dbReference>
<dbReference type="GO" id="GO:0051539">
    <property type="term" value="F:4 iron, 4 sulfur cluster binding"/>
    <property type="evidence" value="ECO:0007669"/>
    <property type="project" value="UniProtKB-KW"/>
</dbReference>
<dbReference type="EMBL" id="HBHW01005918">
    <property type="protein sequence ID" value="CAE0036469.1"/>
    <property type="molecule type" value="Transcribed_RNA"/>
</dbReference>
<comment type="domain">
    <text evidence="9">The C-terminal domain binds 2 Fe-S clusters but is otherwise mostly in an intrinsically disordered conformation.</text>
</comment>
<evidence type="ECO:0000313" key="17">
    <source>
        <dbReference type="EMBL" id="CAE0036469.1"/>
    </source>
</evidence>
<dbReference type="PANTHER" id="PTHR13273">
    <property type="entry name" value="ANAMORSIN"/>
    <property type="match status" value="1"/>
</dbReference>
<keyword evidence="6 9" id="KW-0408">Iron</keyword>
<feature type="binding site" evidence="9">
    <location>
        <position position="182"/>
    </location>
    <ligand>
        <name>[4Fe-4S] cluster</name>
        <dbReference type="ChEBI" id="CHEBI:49883"/>
    </ligand>
</feature>
<dbReference type="AlphaFoldDB" id="A0A7S2ZEG5"/>
<keyword evidence="8 9" id="KW-0496">Mitochondrion</keyword>
<dbReference type="GO" id="GO:0051537">
    <property type="term" value="F:2 iron, 2 sulfur cluster binding"/>
    <property type="evidence" value="ECO:0007669"/>
    <property type="project" value="UniProtKB-UniRule"/>
</dbReference>
<dbReference type="InterPro" id="IPR007785">
    <property type="entry name" value="Anamorsin"/>
</dbReference>
<keyword evidence="3 9" id="KW-0004">4Fe-4S</keyword>
<evidence type="ECO:0000313" key="16">
    <source>
        <dbReference type="EMBL" id="CAE0036462.1"/>
    </source>
</evidence>
<protein>
    <recommendedName>
        <fullName evidence="9">Anamorsin homolog</fullName>
    </recommendedName>
    <alternativeName>
        <fullName evidence="9">Fe-S cluster assembly protein DRE2 homolog</fullName>
    </alternativeName>
</protein>
<comment type="cofactor">
    <cofactor evidence="1 9">
        <name>[4Fe-4S] cluster</name>
        <dbReference type="ChEBI" id="CHEBI:49883"/>
    </cofactor>
</comment>
<dbReference type="EMBL" id="HBHW01005920">
    <property type="protein sequence ID" value="CAE0036471.1"/>
    <property type="molecule type" value="Transcribed_RNA"/>
</dbReference>
<evidence type="ECO:0000256" key="1">
    <source>
        <dbReference type="ARBA" id="ARBA00001966"/>
    </source>
</evidence>
<dbReference type="PANTHER" id="PTHR13273:SF14">
    <property type="entry name" value="ANAMORSIN"/>
    <property type="match status" value="1"/>
</dbReference>
<evidence type="ECO:0000256" key="6">
    <source>
        <dbReference type="ARBA" id="ARBA00023004"/>
    </source>
</evidence>
<dbReference type="EMBL" id="HBHW01005907">
    <property type="protein sequence ID" value="CAE0036458.1"/>
    <property type="molecule type" value="Transcribed_RNA"/>
</dbReference>
<comment type="subcellular location">
    <subcellularLocation>
        <location evidence="9">Cytoplasm</location>
    </subcellularLocation>
    <subcellularLocation>
        <location evidence="9">Mitochondrion intermembrane space</location>
    </subcellularLocation>
</comment>
<feature type="short sequence motif" description="Cx2C motif 2" evidence="9">
    <location>
        <begin position="182"/>
        <end position="185"/>
    </location>
</feature>
<evidence type="ECO:0000256" key="7">
    <source>
        <dbReference type="ARBA" id="ARBA00023014"/>
    </source>
</evidence>
<feature type="region of interest" description="Fe-S binding site B" evidence="9">
    <location>
        <begin position="171"/>
        <end position="185"/>
    </location>
</feature>
<dbReference type="EMBL" id="HBHW01005906">
    <property type="protein sequence ID" value="CAE0036457.1"/>
    <property type="molecule type" value="Transcribed_RNA"/>
</dbReference>
<feature type="short sequence motif" description="Cx2C motif 1" evidence="9">
    <location>
        <begin position="171"/>
        <end position="174"/>
    </location>
</feature>
<feature type="binding site" evidence="9">
    <location>
        <position position="185"/>
    </location>
    <ligand>
        <name>[4Fe-4S] cluster</name>
        <dbReference type="ChEBI" id="CHEBI:49883"/>
    </ligand>
</feature>
<evidence type="ECO:0000256" key="5">
    <source>
        <dbReference type="ARBA" id="ARBA00022723"/>
    </source>
</evidence>
<feature type="domain" description="Anamorsin C-terminal" evidence="10">
    <location>
        <begin position="166"/>
        <end position="201"/>
    </location>
</feature>
<organism evidence="11">
    <name type="scientific">Rhodosorus marinus</name>
    <dbReference type="NCBI Taxonomy" id="101924"/>
    <lineage>
        <taxon>Eukaryota</taxon>
        <taxon>Rhodophyta</taxon>
        <taxon>Stylonematophyceae</taxon>
        <taxon>Stylonematales</taxon>
        <taxon>Stylonemataceae</taxon>
        <taxon>Rhodosorus</taxon>
    </lineage>
</organism>